<gene>
    <name evidence="2" type="ORF">NCTC13159_01549</name>
</gene>
<proteinExistence type="predicted"/>
<protein>
    <submittedName>
        <fullName evidence="2">Uncharacterized protein</fullName>
    </submittedName>
</protein>
<sequence>MLIQTKSPLPGNSINGIETPTASPAGQLNGRPVLDVTGRESHGVAKSILAWCRSVHREVLQPIFNRVSSFVGEVSASIRKLFTPVLTQQGTATAGTGVLIAQPKFSPDFADKFGKICDRLILAAKNGELEPGLFRQPPALLIKNKIIDEINDNNKKLDDGYSKSELASIVKSVVLACKQPQISDILSAGNGCKDLTEIHGDVFKLIENESERKCAYRALETLSSIYAAAEDGVADNGVLNKISVSNACLIYSLEEVNDKNYECLPRVNEICGDILKAWGDKFTALRDRTPEDMIETTHL</sequence>
<dbReference type="RefSeq" id="WP_147284553.1">
    <property type="nucleotide sequence ID" value="NZ_CP010310.2"/>
</dbReference>
<reference evidence="2 3" key="1">
    <citation type="submission" date="2018-06" db="EMBL/GenBank/DDBJ databases">
        <authorList>
            <consortium name="Pathogen Informatics"/>
            <person name="Doyle S."/>
        </authorList>
    </citation>
    <scope>NUCLEOTIDE SEQUENCE [LARGE SCALE GENOMIC DNA]</scope>
    <source>
        <strain evidence="2 3">NCTC13159</strain>
    </source>
</reference>
<dbReference type="AlphaFoldDB" id="A0AAJ4ZB32"/>
<name>A0AAJ4ZB32_PANPU</name>
<dbReference type="Proteomes" id="UP000254589">
    <property type="component" value="Unassembled WGS sequence"/>
</dbReference>
<dbReference type="EMBL" id="UGSJ01000001">
    <property type="protein sequence ID" value="SUA90070.1"/>
    <property type="molecule type" value="Genomic_DNA"/>
</dbReference>
<feature type="compositionally biased region" description="Polar residues" evidence="1">
    <location>
        <begin position="1"/>
        <end position="26"/>
    </location>
</feature>
<evidence type="ECO:0000256" key="1">
    <source>
        <dbReference type="SAM" id="MobiDB-lite"/>
    </source>
</evidence>
<evidence type="ECO:0000313" key="3">
    <source>
        <dbReference type="Proteomes" id="UP000254589"/>
    </source>
</evidence>
<organism evidence="2 3">
    <name type="scientific">Pandoraea pulmonicola</name>
    <dbReference type="NCBI Taxonomy" id="93221"/>
    <lineage>
        <taxon>Bacteria</taxon>
        <taxon>Pseudomonadati</taxon>
        <taxon>Pseudomonadota</taxon>
        <taxon>Betaproteobacteria</taxon>
        <taxon>Burkholderiales</taxon>
        <taxon>Burkholderiaceae</taxon>
        <taxon>Pandoraea</taxon>
    </lineage>
</organism>
<evidence type="ECO:0000313" key="2">
    <source>
        <dbReference type="EMBL" id="SUA90070.1"/>
    </source>
</evidence>
<comment type="caution">
    <text evidence="2">The sequence shown here is derived from an EMBL/GenBank/DDBJ whole genome shotgun (WGS) entry which is preliminary data.</text>
</comment>
<feature type="region of interest" description="Disordered" evidence="1">
    <location>
        <begin position="1"/>
        <end position="29"/>
    </location>
</feature>
<accession>A0AAJ4ZB32</accession>